<proteinExistence type="inferred from homology"/>
<evidence type="ECO:0000256" key="4">
    <source>
        <dbReference type="ARBA" id="ARBA00023163"/>
    </source>
</evidence>
<evidence type="ECO:0000256" key="1">
    <source>
        <dbReference type="ARBA" id="ARBA00009437"/>
    </source>
</evidence>
<dbReference type="InterPro" id="IPR036390">
    <property type="entry name" value="WH_DNA-bd_sf"/>
</dbReference>
<feature type="domain" description="HTH lysR-type" evidence="5">
    <location>
        <begin position="1"/>
        <end position="60"/>
    </location>
</feature>
<dbReference type="AlphaFoldDB" id="A0A2U1CQY8"/>
<dbReference type="InterPro" id="IPR005119">
    <property type="entry name" value="LysR_subst-bd"/>
</dbReference>
<dbReference type="GO" id="GO:0003700">
    <property type="term" value="F:DNA-binding transcription factor activity"/>
    <property type="evidence" value="ECO:0007669"/>
    <property type="project" value="InterPro"/>
</dbReference>
<dbReference type="OrthoDB" id="116299at2"/>
<dbReference type="FunFam" id="1.10.10.10:FF:000001">
    <property type="entry name" value="LysR family transcriptional regulator"/>
    <property type="match status" value="1"/>
</dbReference>
<dbReference type="PANTHER" id="PTHR30537:SF5">
    <property type="entry name" value="HTH-TYPE TRANSCRIPTIONAL ACTIVATOR TTDR-RELATED"/>
    <property type="match status" value="1"/>
</dbReference>
<dbReference type="SUPFAM" id="SSF53850">
    <property type="entry name" value="Periplasmic binding protein-like II"/>
    <property type="match status" value="1"/>
</dbReference>
<evidence type="ECO:0000256" key="3">
    <source>
        <dbReference type="ARBA" id="ARBA00023125"/>
    </source>
</evidence>
<protein>
    <submittedName>
        <fullName evidence="6">LysR family transcriptional regulator</fullName>
    </submittedName>
</protein>
<dbReference type="InterPro" id="IPR000847">
    <property type="entry name" value="LysR_HTH_N"/>
</dbReference>
<dbReference type="PROSITE" id="PS50931">
    <property type="entry name" value="HTH_LYSR"/>
    <property type="match status" value="1"/>
</dbReference>
<dbReference type="Gene3D" id="1.10.10.10">
    <property type="entry name" value="Winged helix-like DNA-binding domain superfamily/Winged helix DNA-binding domain"/>
    <property type="match status" value="1"/>
</dbReference>
<organism evidence="6 7">
    <name type="scientific">Pusillimonas noertemannii</name>
    <dbReference type="NCBI Taxonomy" id="305977"/>
    <lineage>
        <taxon>Bacteria</taxon>
        <taxon>Pseudomonadati</taxon>
        <taxon>Pseudomonadota</taxon>
        <taxon>Betaproteobacteria</taxon>
        <taxon>Burkholderiales</taxon>
        <taxon>Alcaligenaceae</taxon>
        <taxon>Pusillimonas</taxon>
    </lineage>
</organism>
<keyword evidence="2" id="KW-0805">Transcription regulation</keyword>
<evidence type="ECO:0000313" key="7">
    <source>
        <dbReference type="Proteomes" id="UP000246145"/>
    </source>
</evidence>
<gene>
    <name evidence="6" type="ORF">C7440_0703</name>
</gene>
<dbReference type="Proteomes" id="UP000246145">
    <property type="component" value="Unassembled WGS sequence"/>
</dbReference>
<comment type="caution">
    <text evidence="6">The sequence shown here is derived from an EMBL/GenBank/DDBJ whole genome shotgun (WGS) entry which is preliminary data.</text>
</comment>
<dbReference type="RefSeq" id="WP_116517961.1">
    <property type="nucleotide sequence ID" value="NZ_JACCEX010000001.1"/>
</dbReference>
<accession>A0A2U1CQY8</accession>
<keyword evidence="7" id="KW-1185">Reference proteome</keyword>
<evidence type="ECO:0000256" key="2">
    <source>
        <dbReference type="ARBA" id="ARBA00023015"/>
    </source>
</evidence>
<dbReference type="Pfam" id="PF03466">
    <property type="entry name" value="LysR_substrate"/>
    <property type="match status" value="1"/>
</dbReference>
<keyword evidence="4" id="KW-0804">Transcription</keyword>
<dbReference type="EMBL" id="QEKO01000001">
    <property type="protein sequence ID" value="PVY68308.1"/>
    <property type="molecule type" value="Genomic_DNA"/>
</dbReference>
<dbReference type="SUPFAM" id="SSF46785">
    <property type="entry name" value="Winged helix' DNA-binding domain"/>
    <property type="match status" value="1"/>
</dbReference>
<dbReference type="InterPro" id="IPR036388">
    <property type="entry name" value="WH-like_DNA-bd_sf"/>
</dbReference>
<keyword evidence="3" id="KW-0238">DNA-binding</keyword>
<dbReference type="GO" id="GO:0003677">
    <property type="term" value="F:DNA binding"/>
    <property type="evidence" value="ECO:0007669"/>
    <property type="project" value="UniProtKB-KW"/>
</dbReference>
<dbReference type="CDD" id="cd08422">
    <property type="entry name" value="PBP2_CrgA_like"/>
    <property type="match status" value="1"/>
</dbReference>
<evidence type="ECO:0000313" key="6">
    <source>
        <dbReference type="EMBL" id="PVY68308.1"/>
    </source>
</evidence>
<dbReference type="PANTHER" id="PTHR30537">
    <property type="entry name" value="HTH-TYPE TRANSCRIPTIONAL REGULATOR"/>
    <property type="match status" value="1"/>
</dbReference>
<reference evidence="6 7" key="1">
    <citation type="submission" date="2018-04" db="EMBL/GenBank/DDBJ databases">
        <title>Genomic Encyclopedia of Type Strains, Phase IV (KMG-IV): sequencing the most valuable type-strain genomes for metagenomic binning, comparative biology and taxonomic classification.</title>
        <authorList>
            <person name="Goeker M."/>
        </authorList>
    </citation>
    <scope>NUCLEOTIDE SEQUENCE [LARGE SCALE GENOMIC DNA]</scope>
    <source>
        <strain evidence="6 7">DSM 10065</strain>
    </source>
</reference>
<sequence>MSLTANDLILFAHVIEAGSFSQAADRLDMPKSTLSRRITQLENQLGERLLTRSTRKLTITDFGERILEHARRLQDETEAARSLALHRQVIPQGTLRVSLPPEFNQLSVVPLVCAFRREYPQVRLELDLSARRVDLIAERFDVAVRIAGRLPDDSTLIARQVATLRNLLYASPRYLARYGTPREPAELAGHTGLIVIPSSGEAQPWRLTRGTEHWEGMLETPLSCNSLGLQQALAIEGVGIVGLSERFARPHVDSGALVPVLPEWSLPNVTVWCVMPGRRLLPERTRAFVELFRKTLDES</sequence>
<dbReference type="Gene3D" id="3.40.190.290">
    <property type="match status" value="1"/>
</dbReference>
<dbReference type="STRING" id="1231391.GCA_000308195_03228"/>
<comment type="similarity">
    <text evidence="1">Belongs to the LysR transcriptional regulatory family.</text>
</comment>
<dbReference type="Pfam" id="PF00126">
    <property type="entry name" value="HTH_1"/>
    <property type="match status" value="1"/>
</dbReference>
<evidence type="ECO:0000259" key="5">
    <source>
        <dbReference type="PROSITE" id="PS50931"/>
    </source>
</evidence>
<dbReference type="InterPro" id="IPR058163">
    <property type="entry name" value="LysR-type_TF_proteobact-type"/>
</dbReference>
<name>A0A2U1CQY8_9BURK</name>